<feature type="domain" description="Peptidase M48" evidence="13">
    <location>
        <begin position="249"/>
        <end position="421"/>
    </location>
</feature>
<dbReference type="GO" id="GO:0046872">
    <property type="term" value="F:metal ion binding"/>
    <property type="evidence" value="ECO:0007669"/>
    <property type="project" value="UniProtKB-KW"/>
</dbReference>
<keyword evidence="8 12" id="KW-1133">Transmembrane helix</keyword>
<evidence type="ECO:0000256" key="12">
    <source>
        <dbReference type="SAM" id="Phobius"/>
    </source>
</evidence>
<evidence type="ECO:0000256" key="1">
    <source>
        <dbReference type="ARBA" id="ARBA00001947"/>
    </source>
</evidence>
<feature type="transmembrane region" description="Helical" evidence="12">
    <location>
        <begin position="111"/>
        <end position="133"/>
    </location>
</feature>
<feature type="transmembrane region" description="Helical" evidence="12">
    <location>
        <begin position="73"/>
        <end position="91"/>
    </location>
</feature>
<dbReference type="EMBL" id="JACNLL010000090">
    <property type="protein sequence ID" value="MBC8200301.1"/>
    <property type="molecule type" value="Genomic_DNA"/>
</dbReference>
<proteinExistence type="predicted"/>
<feature type="repeat" description="TPR" evidence="11">
    <location>
        <begin position="486"/>
        <end position="519"/>
    </location>
</feature>
<keyword evidence="3" id="KW-0645">Protease</keyword>
<keyword evidence="5" id="KW-0479">Metal-binding</keyword>
<dbReference type="PANTHER" id="PTHR43221:SF2">
    <property type="entry name" value="PROTEASE HTPX HOMOLOG"/>
    <property type="match status" value="1"/>
</dbReference>
<feature type="transmembrane region" description="Helical" evidence="12">
    <location>
        <begin position="342"/>
        <end position="362"/>
    </location>
</feature>
<dbReference type="InterPro" id="IPR001915">
    <property type="entry name" value="Peptidase_M48"/>
</dbReference>
<evidence type="ECO:0000256" key="2">
    <source>
        <dbReference type="ARBA" id="ARBA00022475"/>
    </source>
</evidence>
<keyword evidence="4 12" id="KW-0812">Transmembrane</keyword>
<dbReference type="Gene3D" id="1.25.40.10">
    <property type="entry name" value="Tetratricopeptide repeat domain"/>
    <property type="match status" value="1"/>
</dbReference>
<dbReference type="PANTHER" id="PTHR43221">
    <property type="entry name" value="PROTEASE HTPX"/>
    <property type="match status" value="1"/>
</dbReference>
<dbReference type="Gene3D" id="3.30.2010.10">
    <property type="entry name" value="Metalloproteases ('zincins'), catalytic domain"/>
    <property type="match status" value="1"/>
</dbReference>
<keyword evidence="9 14" id="KW-0482">Metalloprotease</keyword>
<feature type="transmembrane region" description="Helical" evidence="12">
    <location>
        <begin position="5"/>
        <end position="21"/>
    </location>
</feature>
<dbReference type="PROSITE" id="PS50005">
    <property type="entry name" value="TPR"/>
    <property type="match status" value="1"/>
</dbReference>
<evidence type="ECO:0000256" key="8">
    <source>
        <dbReference type="ARBA" id="ARBA00022989"/>
    </source>
</evidence>
<organism evidence="14 15">
    <name type="scientific">Candidatus Desulfaltia bathyphila</name>
    <dbReference type="NCBI Taxonomy" id="2841697"/>
    <lineage>
        <taxon>Bacteria</taxon>
        <taxon>Pseudomonadati</taxon>
        <taxon>Thermodesulfobacteriota</taxon>
        <taxon>Desulfobacteria</taxon>
        <taxon>Desulfobacterales</taxon>
        <taxon>Desulfobacterales incertae sedis</taxon>
        <taxon>Candidatus Desulfaltia</taxon>
    </lineage>
</organism>
<feature type="transmembrane region" description="Helical" evidence="12">
    <location>
        <begin position="440"/>
        <end position="459"/>
    </location>
</feature>
<evidence type="ECO:0000313" key="14">
    <source>
        <dbReference type="EMBL" id="MBC8200301.1"/>
    </source>
</evidence>
<name>A0A8J6N727_9BACT</name>
<evidence type="ECO:0000256" key="4">
    <source>
        <dbReference type="ARBA" id="ARBA00022692"/>
    </source>
</evidence>
<keyword evidence="6" id="KW-0378">Hydrolase</keyword>
<feature type="transmembrane region" description="Helical" evidence="12">
    <location>
        <begin position="296"/>
        <end position="322"/>
    </location>
</feature>
<dbReference type="Pfam" id="PF01435">
    <property type="entry name" value="Peptidase_M48"/>
    <property type="match status" value="1"/>
</dbReference>
<evidence type="ECO:0000256" key="5">
    <source>
        <dbReference type="ARBA" id="ARBA00022723"/>
    </source>
</evidence>
<comment type="caution">
    <text evidence="14">The sequence shown here is derived from an EMBL/GenBank/DDBJ whole genome shotgun (WGS) entry which is preliminary data.</text>
</comment>
<dbReference type="InterPro" id="IPR050083">
    <property type="entry name" value="HtpX_protease"/>
</dbReference>
<dbReference type="GO" id="GO:0004222">
    <property type="term" value="F:metalloendopeptidase activity"/>
    <property type="evidence" value="ECO:0007669"/>
    <property type="project" value="InterPro"/>
</dbReference>
<reference evidence="14 15" key="1">
    <citation type="submission" date="2020-08" db="EMBL/GenBank/DDBJ databases">
        <title>Bridging the membrane lipid divide: bacteria of the FCB group superphylum have the potential to synthesize archaeal ether lipids.</title>
        <authorList>
            <person name="Villanueva L."/>
            <person name="Von Meijenfeldt F.A.B."/>
            <person name="Westbye A.B."/>
            <person name="Yadav S."/>
            <person name="Hopmans E.C."/>
            <person name="Dutilh B.E."/>
            <person name="Sinninghe Damste J.S."/>
        </authorList>
    </citation>
    <scope>NUCLEOTIDE SEQUENCE [LARGE SCALE GENOMIC DNA]</scope>
    <source>
        <strain evidence="14">NIOZ-UU82</strain>
    </source>
</reference>
<dbReference type="InterPro" id="IPR011990">
    <property type="entry name" value="TPR-like_helical_dom_sf"/>
</dbReference>
<dbReference type="InterPro" id="IPR019734">
    <property type="entry name" value="TPR_rpt"/>
</dbReference>
<keyword evidence="7" id="KW-0862">Zinc</keyword>
<dbReference type="Proteomes" id="UP000603545">
    <property type="component" value="Unassembled WGS sequence"/>
</dbReference>
<evidence type="ECO:0000313" key="15">
    <source>
        <dbReference type="Proteomes" id="UP000603545"/>
    </source>
</evidence>
<evidence type="ECO:0000259" key="13">
    <source>
        <dbReference type="Pfam" id="PF01435"/>
    </source>
</evidence>
<gene>
    <name evidence="14" type="ORF">H8E80_09730</name>
</gene>
<dbReference type="AlphaFoldDB" id="A0A8J6N727"/>
<feature type="transmembrane region" description="Helical" evidence="12">
    <location>
        <begin position="190"/>
        <end position="208"/>
    </location>
</feature>
<sequence length="605" mass="70348">MFSNFIYLIIVLLIYATYPPLEEPNFTLLETSALFFSLIIAFIFFTRLQFRALEKQISEQSPYRLDHKFNSTLSRLSITAIVLFTLNIYGLSLPSFLINLSVFTTIPTLQALLFIGLFVFYLTIVWGFAYRAYQKLNMDGMSRRAYIFSNISFSIPVLIPWLLLSGIADIINALPFELPKHLLSTTEGEIIYFMVFLLGVSIIGPAMIQKFWRCKPLEPGFHRSRIENLCRKAGVEYAEILSWPIFGGRMITAGVMGLVKKFRYILVTNTLLRFLDPEEIDAVIAHEIGHIKRKHLWFYLLFFVGYLIFSYACFDLIIYLIIYADPLFSIINITGFDRTAVYSTVLSLVTIIIFLVYFRFIFGFFMRNFERQADIHVYTLCKSSKPLISTLEKIALTSGQPPDKPNWHHFSIKERIKYLKKCETDKRWIVFHNQKIRKSIAAYLAGMVLIGGIGYKLSFSETKDRLNKYFFEKTILRELEKTPNNPGLYSTLGDLFYSRKNYAKTIEAYERSLICLPDNPQVLNNLAWLFATCDDKKFHNPKRALMLAKKALRLKEAPHILDTLAESFYVNNQIQDAIATERRALDLAKKNRSYYEQQLEKFMTF</sequence>
<dbReference type="SMART" id="SM00028">
    <property type="entry name" value="TPR"/>
    <property type="match status" value="2"/>
</dbReference>
<feature type="transmembrane region" description="Helical" evidence="12">
    <location>
        <begin position="145"/>
        <end position="170"/>
    </location>
</feature>
<keyword evidence="10 12" id="KW-0472">Membrane</keyword>
<accession>A0A8J6N727</accession>
<feature type="transmembrane region" description="Helical" evidence="12">
    <location>
        <begin position="33"/>
        <end position="53"/>
    </location>
</feature>
<evidence type="ECO:0000256" key="6">
    <source>
        <dbReference type="ARBA" id="ARBA00022801"/>
    </source>
</evidence>
<keyword evidence="11" id="KW-0802">TPR repeat</keyword>
<evidence type="ECO:0000256" key="11">
    <source>
        <dbReference type="PROSITE-ProRule" id="PRU00339"/>
    </source>
</evidence>
<comment type="cofactor">
    <cofactor evidence="1">
        <name>Zn(2+)</name>
        <dbReference type="ChEBI" id="CHEBI:29105"/>
    </cofactor>
</comment>
<evidence type="ECO:0000256" key="3">
    <source>
        <dbReference type="ARBA" id="ARBA00022670"/>
    </source>
</evidence>
<dbReference type="GO" id="GO:0006508">
    <property type="term" value="P:proteolysis"/>
    <property type="evidence" value="ECO:0007669"/>
    <property type="project" value="UniProtKB-KW"/>
</dbReference>
<dbReference type="SUPFAM" id="SSF48452">
    <property type="entry name" value="TPR-like"/>
    <property type="match status" value="1"/>
</dbReference>
<protein>
    <submittedName>
        <fullName evidence="14">M48 family metalloprotease</fullName>
    </submittedName>
</protein>
<evidence type="ECO:0000256" key="7">
    <source>
        <dbReference type="ARBA" id="ARBA00022833"/>
    </source>
</evidence>
<evidence type="ECO:0000256" key="9">
    <source>
        <dbReference type="ARBA" id="ARBA00023049"/>
    </source>
</evidence>
<evidence type="ECO:0000256" key="10">
    <source>
        <dbReference type="ARBA" id="ARBA00023136"/>
    </source>
</evidence>
<dbReference type="CDD" id="cd07345">
    <property type="entry name" value="M48A_Ste24p-like"/>
    <property type="match status" value="1"/>
</dbReference>
<keyword evidence="2" id="KW-1003">Cell membrane</keyword>